<dbReference type="AlphaFoldDB" id="A0A1B0AK44"/>
<dbReference type="Proteomes" id="UP000092445">
    <property type="component" value="Unassembled WGS sequence"/>
</dbReference>
<evidence type="ECO:0000313" key="2">
    <source>
        <dbReference type="Proteomes" id="UP000092445"/>
    </source>
</evidence>
<reference evidence="2" key="1">
    <citation type="submission" date="2014-03" db="EMBL/GenBank/DDBJ databases">
        <authorList>
            <person name="Aksoy S."/>
            <person name="Warren W."/>
            <person name="Wilson R.K."/>
        </authorList>
    </citation>
    <scope>NUCLEOTIDE SEQUENCE [LARGE SCALE GENOMIC DNA]</scope>
    <source>
        <strain evidence="2">IAEA</strain>
    </source>
</reference>
<dbReference type="VEuPathDB" id="VectorBase:GPAI048342"/>
<organism evidence="1 2">
    <name type="scientific">Glossina pallidipes</name>
    <name type="common">Tsetse fly</name>
    <dbReference type="NCBI Taxonomy" id="7398"/>
    <lineage>
        <taxon>Eukaryota</taxon>
        <taxon>Metazoa</taxon>
        <taxon>Ecdysozoa</taxon>
        <taxon>Arthropoda</taxon>
        <taxon>Hexapoda</taxon>
        <taxon>Insecta</taxon>
        <taxon>Pterygota</taxon>
        <taxon>Neoptera</taxon>
        <taxon>Endopterygota</taxon>
        <taxon>Diptera</taxon>
        <taxon>Brachycera</taxon>
        <taxon>Muscomorpha</taxon>
        <taxon>Hippoboscoidea</taxon>
        <taxon>Glossinidae</taxon>
        <taxon>Glossina</taxon>
    </lineage>
</organism>
<reference evidence="1" key="2">
    <citation type="submission" date="2020-05" db="UniProtKB">
        <authorList>
            <consortium name="EnsemblMetazoa"/>
        </authorList>
    </citation>
    <scope>IDENTIFICATION</scope>
    <source>
        <strain evidence="1">IAEA</strain>
    </source>
</reference>
<proteinExistence type="predicted"/>
<keyword evidence="2" id="KW-1185">Reference proteome</keyword>
<dbReference type="EnsemblMetazoa" id="GPAI048342-RA">
    <property type="protein sequence ID" value="GPAI048342-PA"/>
    <property type="gene ID" value="GPAI048342"/>
</dbReference>
<evidence type="ECO:0000313" key="1">
    <source>
        <dbReference type="EnsemblMetazoa" id="GPAI048342-PA"/>
    </source>
</evidence>
<sequence length="99" mass="11370">MERMKFSGENILIKEDNKKKETVIYNTYDKRYEEHSTMMHDYASNKGTIAYRVPMSQSNIVLMLPRCSSSKSASLFSLSSKISKTIAEVEEFVIVALLH</sequence>
<accession>A0A1B0AK44</accession>
<protein>
    <submittedName>
        <fullName evidence="1">Uncharacterized protein</fullName>
    </submittedName>
</protein>
<name>A0A1B0AK44_GLOPL</name>